<organism evidence="3 4">
    <name type="scientific">Ramlibacter aurantiacus</name>
    <dbReference type="NCBI Taxonomy" id="2801330"/>
    <lineage>
        <taxon>Bacteria</taxon>
        <taxon>Pseudomonadati</taxon>
        <taxon>Pseudomonadota</taxon>
        <taxon>Betaproteobacteria</taxon>
        <taxon>Burkholderiales</taxon>
        <taxon>Comamonadaceae</taxon>
        <taxon>Ramlibacter</taxon>
    </lineage>
</organism>
<dbReference type="Proteomes" id="UP000613011">
    <property type="component" value="Unassembled WGS sequence"/>
</dbReference>
<gene>
    <name evidence="3" type="ORF">JI739_11015</name>
</gene>
<protein>
    <submittedName>
        <fullName evidence="3">Mandelate racemase</fullName>
    </submittedName>
</protein>
<dbReference type="InterPro" id="IPR034593">
    <property type="entry name" value="DgoD-like"/>
</dbReference>
<feature type="domain" description="Mandelate racemase/muconate lactonizing enzyme C-terminal" evidence="2">
    <location>
        <begin position="142"/>
        <end position="238"/>
    </location>
</feature>
<dbReference type="EMBL" id="JAEQNA010000003">
    <property type="protein sequence ID" value="MBL0420876.1"/>
    <property type="molecule type" value="Genomic_DNA"/>
</dbReference>
<dbReference type="InterPro" id="IPR029065">
    <property type="entry name" value="Enolase_C-like"/>
</dbReference>
<dbReference type="GO" id="GO:0016829">
    <property type="term" value="F:lyase activity"/>
    <property type="evidence" value="ECO:0007669"/>
    <property type="project" value="UniProtKB-KW"/>
</dbReference>
<dbReference type="RefSeq" id="WP_201683944.1">
    <property type="nucleotide sequence ID" value="NZ_JAEQNA010000003.1"/>
</dbReference>
<evidence type="ECO:0000313" key="3">
    <source>
        <dbReference type="EMBL" id="MBL0420876.1"/>
    </source>
</evidence>
<dbReference type="Pfam" id="PF13378">
    <property type="entry name" value="MR_MLE_C"/>
    <property type="match status" value="1"/>
</dbReference>
<keyword evidence="4" id="KW-1185">Reference proteome</keyword>
<dbReference type="SUPFAM" id="SSF54826">
    <property type="entry name" value="Enolase N-terminal domain-like"/>
    <property type="match status" value="1"/>
</dbReference>
<dbReference type="AlphaFoldDB" id="A0A937D7F3"/>
<dbReference type="Gene3D" id="3.20.20.120">
    <property type="entry name" value="Enolase-like C-terminal domain"/>
    <property type="match status" value="1"/>
</dbReference>
<dbReference type="GO" id="GO:0009063">
    <property type="term" value="P:amino acid catabolic process"/>
    <property type="evidence" value="ECO:0007669"/>
    <property type="project" value="InterPro"/>
</dbReference>
<dbReference type="PANTHER" id="PTHR48080">
    <property type="entry name" value="D-GALACTONATE DEHYDRATASE-RELATED"/>
    <property type="match status" value="1"/>
</dbReference>
<evidence type="ECO:0000313" key="4">
    <source>
        <dbReference type="Proteomes" id="UP000613011"/>
    </source>
</evidence>
<name>A0A937D7F3_9BURK</name>
<reference evidence="3" key="1">
    <citation type="submission" date="2021-01" db="EMBL/GenBank/DDBJ databases">
        <title>Ramlibacter sp. strain AW1 16S ribosomal RNA gene Genome sequencing and assembly.</title>
        <authorList>
            <person name="Kang M."/>
        </authorList>
    </citation>
    <scope>NUCLEOTIDE SEQUENCE</scope>
    <source>
        <strain evidence="3">AW1</strain>
    </source>
</reference>
<dbReference type="InterPro" id="IPR013341">
    <property type="entry name" value="Mandelate_racemase_N_dom"/>
</dbReference>
<dbReference type="PROSITE" id="PS00908">
    <property type="entry name" value="MR_MLE_1"/>
    <property type="match status" value="1"/>
</dbReference>
<dbReference type="Gene3D" id="3.30.390.10">
    <property type="entry name" value="Enolase-like, N-terminal domain"/>
    <property type="match status" value="1"/>
</dbReference>
<dbReference type="InterPro" id="IPR029017">
    <property type="entry name" value="Enolase-like_N"/>
</dbReference>
<dbReference type="Pfam" id="PF02746">
    <property type="entry name" value="MR_MLE_N"/>
    <property type="match status" value="1"/>
</dbReference>
<dbReference type="InterPro" id="IPR013342">
    <property type="entry name" value="Mandelate_racemase_C"/>
</dbReference>
<evidence type="ECO:0000259" key="2">
    <source>
        <dbReference type="SMART" id="SM00922"/>
    </source>
</evidence>
<dbReference type="SFLD" id="SFLDS00001">
    <property type="entry name" value="Enolase"/>
    <property type="match status" value="1"/>
</dbReference>
<dbReference type="SMART" id="SM00922">
    <property type="entry name" value="MR_MLE"/>
    <property type="match status" value="1"/>
</dbReference>
<keyword evidence="1" id="KW-0456">Lyase</keyword>
<dbReference type="SFLD" id="SFLDG00179">
    <property type="entry name" value="mandelate_racemase"/>
    <property type="match status" value="1"/>
</dbReference>
<proteinExistence type="predicted"/>
<sequence length="369" mass="40954">MKITDVTVTVFTWDGLVPLRYSAHVRSSGDSCQLALLQVHTDEGPVGRSFIGSPVAPAEFDVQRLVDILKPIVMGQNPLERERLFRRMWGRVRAASVRTVGAMDVALWDIAGQAANLPIHALIGTFRDGLPAYASSPARDDIDSYCEEALHWKSRGVGAYKIHAPHPWKQDIATCQAVRRAVGDDHVLMLDASWSYDYPTAVRVGRALEELKFHWLEDPLGEWSIPNYVKLRQKLDIPLMATELPFAGFDTYAPWLMAQATDFLRGDVAFKGGITTMLKTAHLAEAFGMNYEIHHGSNSLNNVANLHVAAAIHNCEYFEVLLPDANNKYAVIDDIEIDGQGLVHPPKGPGLGVQVDMDLVRRKQVAVLR</sequence>
<accession>A0A937D7F3</accession>
<evidence type="ECO:0000256" key="1">
    <source>
        <dbReference type="ARBA" id="ARBA00023239"/>
    </source>
</evidence>
<comment type="caution">
    <text evidence="3">The sequence shown here is derived from an EMBL/GenBank/DDBJ whole genome shotgun (WGS) entry which is preliminary data.</text>
</comment>
<dbReference type="InterPro" id="IPR018110">
    <property type="entry name" value="Mandel_Rmase/mucon_lact_enz_CS"/>
</dbReference>
<dbReference type="SUPFAM" id="SSF51604">
    <property type="entry name" value="Enolase C-terminal domain-like"/>
    <property type="match status" value="1"/>
</dbReference>
<dbReference type="InterPro" id="IPR036849">
    <property type="entry name" value="Enolase-like_C_sf"/>
</dbReference>
<dbReference type="PANTHER" id="PTHR48080:SF2">
    <property type="entry name" value="D-GALACTONATE DEHYDRATASE"/>
    <property type="match status" value="1"/>
</dbReference>